<dbReference type="Proteomes" id="UP000028493">
    <property type="component" value="Unassembled WGS sequence"/>
</dbReference>
<reference evidence="1" key="1">
    <citation type="submission" date="2013-07" db="EMBL/GenBank/DDBJ databases">
        <title>Sub-species coevolution in mutualistic symbiosis.</title>
        <authorList>
            <person name="Murfin K."/>
            <person name="Klassen J."/>
            <person name="Lee M."/>
            <person name="Forst S."/>
            <person name="Stock P."/>
            <person name="Goodrich-Blair H."/>
        </authorList>
    </citation>
    <scope>NUCLEOTIDE SEQUENCE [LARGE SCALE GENOMIC DNA]</scope>
    <source>
        <strain evidence="1">Kraussei Becker Underwood</strain>
    </source>
</reference>
<proteinExistence type="predicted"/>
<sequence>MTCDNNITGHFTKYFRKPHKSIFDTGLLKLLPLQWRYKHDR</sequence>
<protein>
    <submittedName>
        <fullName evidence="1">Uncharacterized protein</fullName>
    </submittedName>
</protein>
<accession>A0A077PWJ2</accession>
<dbReference type="EMBL" id="CBSZ010000172">
    <property type="protein sequence ID" value="CDH24229.1"/>
    <property type="molecule type" value="Genomic_DNA"/>
</dbReference>
<comment type="caution">
    <text evidence="1">The sequence shown here is derived from an EMBL/GenBank/DDBJ whole genome shotgun (WGS) entry which is preliminary data.</text>
</comment>
<gene>
    <name evidence="1" type="ORF">XBKB1_2530005</name>
</gene>
<name>A0A077PWJ2_XENBV</name>
<organism evidence="1">
    <name type="scientific">Xenorhabdus bovienii str. kraussei Becker Underwood</name>
    <dbReference type="NCBI Taxonomy" id="1398204"/>
    <lineage>
        <taxon>Bacteria</taxon>
        <taxon>Pseudomonadati</taxon>
        <taxon>Pseudomonadota</taxon>
        <taxon>Gammaproteobacteria</taxon>
        <taxon>Enterobacterales</taxon>
        <taxon>Morganellaceae</taxon>
        <taxon>Xenorhabdus</taxon>
    </lineage>
</organism>
<dbReference type="AlphaFoldDB" id="A0A077PWJ2"/>
<dbReference type="HOGENOM" id="CLU_3278914_0_0_6"/>
<evidence type="ECO:0000313" key="1">
    <source>
        <dbReference type="EMBL" id="CDH24229.1"/>
    </source>
</evidence>